<sequence>MFRSLKDQCRAVLKSTEDGPGEWAEERPRCVVLIQPDGQVAA</sequence>
<evidence type="ECO:0000313" key="1">
    <source>
        <dbReference type="EMBL" id="MBB6469507.1"/>
    </source>
</evidence>
<comment type="caution">
    <text evidence="1">The sequence shown here is derived from an EMBL/GenBank/DDBJ whole genome shotgun (WGS) entry which is preliminary data.</text>
</comment>
<proteinExistence type="predicted"/>
<accession>A0A8E2BG19</accession>
<evidence type="ECO:0000313" key="2">
    <source>
        <dbReference type="Proteomes" id="UP000532373"/>
    </source>
</evidence>
<dbReference type="AlphaFoldDB" id="A0A8E2BG19"/>
<organism evidence="1 2">
    <name type="scientific">Aminobacter carboxidus</name>
    <dbReference type="NCBI Taxonomy" id="376165"/>
    <lineage>
        <taxon>Bacteria</taxon>
        <taxon>Pseudomonadati</taxon>
        <taxon>Pseudomonadota</taxon>
        <taxon>Alphaproteobacteria</taxon>
        <taxon>Hyphomicrobiales</taxon>
        <taxon>Phyllobacteriaceae</taxon>
        <taxon>Aminobacter</taxon>
    </lineage>
</organism>
<protein>
    <submittedName>
        <fullName evidence="1">Uncharacterized protein</fullName>
    </submittedName>
</protein>
<gene>
    <name evidence="1" type="ORF">HNQ96_005397</name>
</gene>
<dbReference type="EMBL" id="JACHGI010000017">
    <property type="protein sequence ID" value="MBB6469507.1"/>
    <property type="molecule type" value="Genomic_DNA"/>
</dbReference>
<dbReference type="Proteomes" id="UP000532373">
    <property type="component" value="Unassembled WGS sequence"/>
</dbReference>
<dbReference type="RefSeq" id="WP_281397547.1">
    <property type="nucleotide sequence ID" value="NZ_JACHGI010000017.1"/>
</dbReference>
<name>A0A8E2BG19_9HYPH</name>
<reference evidence="1 2" key="1">
    <citation type="submission" date="2020-08" db="EMBL/GenBank/DDBJ databases">
        <title>Genomic Encyclopedia of Type Strains, Phase IV (KMG-IV): sequencing the most valuable type-strain genomes for metagenomic binning, comparative biology and taxonomic classification.</title>
        <authorList>
            <person name="Goeker M."/>
        </authorList>
    </citation>
    <scope>NUCLEOTIDE SEQUENCE [LARGE SCALE GENOMIC DNA]</scope>
    <source>
        <strain evidence="1 2">DSM 17454</strain>
    </source>
</reference>